<dbReference type="EMBL" id="WJXA01000011">
    <property type="protein sequence ID" value="KAF7126629.1"/>
    <property type="molecule type" value="Genomic_DNA"/>
</dbReference>
<dbReference type="Pfam" id="PF08284">
    <property type="entry name" value="RVP_2"/>
    <property type="match status" value="1"/>
</dbReference>
<gene>
    <name evidence="4" type="ORF">RHSIM_Rhsim11G0010200</name>
</gene>
<dbReference type="InterPro" id="IPR036875">
    <property type="entry name" value="Znf_CCHC_sf"/>
</dbReference>
<dbReference type="GO" id="GO:0003676">
    <property type="term" value="F:nucleic acid binding"/>
    <property type="evidence" value="ECO:0007669"/>
    <property type="project" value="InterPro"/>
</dbReference>
<dbReference type="PANTHER" id="PTHR15503">
    <property type="entry name" value="LDOC1 RELATED"/>
    <property type="match status" value="1"/>
</dbReference>
<proteinExistence type="predicted"/>
<dbReference type="GO" id="GO:0008270">
    <property type="term" value="F:zinc ion binding"/>
    <property type="evidence" value="ECO:0007669"/>
    <property type="project" value="UniProtKB-KW"/>
</dbReference>
<accession>A0A834G605</accession>
<dbReference type="PROSITE" id="PS00141">
    <property type="entry name" value="ASP_PROTEASE"/>
    <property type="match status" value="1"/>
</dbReference>
<keyword evidence="5" id="KW-1185">Reference proteome</keyword>
<dbReference type="Pfam" id="PF00098">
    <property type="entry name" value="zf-CCHC"/>
    <property type="match status" value="1"/>
</dbReference>
<comment type="caution">
    <text evidence="4">The sequence shown here is derived from an EMBL/GenBank/DDBJ whole genome shotgun (WGS) entry which is preliminary data.</text>
</comment>
<feature type="domain" description="CCHC-type" evidence="3">
    <location>
        <begin position="335"/>
        <end position="350"/>
    </location>
</feature>
<dbReference type="Pfam" id="PF03732">
    <property type="entry name" value="Retrotrans_gag"/>
    <property type="match status" value="1"/>
</dbReference>
<dbReference type="GO" id="GO:0006508">
    <property type="term" value="P:proteolysis"/>
    <property type="evidence" value="ECO:0007669"/>
    <property type="project" value="InterPro"/>
</dbReference>
<reference evidence="4" key="1">
    <citation type="submission" date="2019-11" db="EMBL/GenBank/DDBJ databases">
        <authorList>
            <person name="Liu Y."/>
            <person name="Hou J."/>
            <person name="Li T.-Q."/>
            <person name="Guan C.-H."/>
            <person name="Wu X."/>
            <person name="Wu H.-Z."/>
            <person name="Ling F."/>
            <person name="Zhang R."/>
            <person name="Shi X.-G."/>
            <person name="Ren J.-P."/>
            <person name="Chen E.-F."/>
            <person name="Sun J.-M."/>
        </authorList>
    </citation>
    <scope>NUCLEOTIDE SEQUENCE</scope>
    <source>
        <strain evidence="4">Adult_tree_wgs_1</strain>
        <tissue evidence="4">Leaves</tissue>
    </source>
</reference>
<dbReference type="InterPro" id="IPR001878">
    <property type="entry name" value="Znf_CCHC"/>
</dbReference>
<dbReference type="PROSITE" id="PS50158">
    <property type="entry name" value="ZF_CCHC"/>
    <property type="match status" value="1"/>
</dbReference>
<dbReference type="InterPro" id="IPR005162">
    <property type="entry name" value="Retrotrans_gag_dom"/>
</dbReference>
<dbReference type="OrthoDB" id="1936908at2759"/>
<dbReference type="PANTHER" id="PTHR15503:SF45">
    <property type="entry name" value="RNA-DIRECTED DNA POLYMERASE HOMOLOG"/>
    <property type="match status" value="1"/>
</dbReference>
<evidence type="ECO:0000256" key="1">
    <source>
        <dbReference type="PROSITE-ProRule" id="PRU00047"/>
    </source>
</evidence>
<feature type="region of interest" description="Disordered" evidence="2">
    <location>
        <begin position="257"/>
        <end position="312"/>
    </location>
</feature>
<dbReference type="AlphaFoldDB" id="A0A834G605"/>
<dbReference type="InterPro" id="IPR001969">
    <property type="entry name" value="Aspartic_peptidase_AS"/>
</dbReference>
<organism evidence="4 5">
    <name type="scientific">Rhododendron simsii</name>
    <name type="common">Sims's rhododendron</name>
    <dbReference type="NCBI Taxonomy" id="118357"/>
    <lineage>
        <taxon>Eukaryota</taxon>
        <taxon>Viridiplantae</taxon>
        <taxon>Streptophyta</taxon>
        <taxon>Embryophyta</taxon>
        <taxon>Tracheophyta</taxon>
        <taxon>Spermatophyta</taxon>
        <taxon>Magnoliopsida</taxon>
        <taxon>eudicotyledons</taxon>
        <taxon>Gunneridae</taxon>
        <taxon>Pentapetalae</taxon>
        <taxon>asterids</taxon>
        <taxon>Ericales</taxon>
        <taxon>Ericaceae</taxon>
        <taxon>Ericoideae</taxon>
        <taxon>Rhodoreae</taxon>
        <taxon>Rhododendron</taxon>
    </lineage>
</organism>
<evidence type="ECO:0000259" key="3">
    <source>
        <dbReference type="PROSITE" id="PS50158"/>
    </source>
</evidence>
<evidence type="ECO:0000313" key="4">
    <source>
        <dbReference type="EMBL" id="KAF7126629.1"/>
    </source>
</evidence>
<dbReference type="GO" id="GO:0004190">
    <property type="term" value="F:aspartic-type endopeptidase activity"/>
    <property type="evidence" value="ECO:0007669"/>
    <property type="project" value="InterPro"/>
</dbReference>
<protein>
    <recommendedName>
        <fullName evidence="3">CCHC-type domain-containing protein</fullName>
    </recommendedName>
</protein>
<feature type="compositionally biased region" description="Low complexity" evidence="2">
    <location>
        <begin position="290"/>
        <end position="312"/>
    </location>
</feature>
<keyword evidence="1" id="KW-0863">Zinc-finger</keyword>
<dbReference type="Proteomes" id="UP000626092">
    <property type="component" value="Unassembled WGS sequence"/>
</dbReference>
<dbReference type="InterPro" id="IPR032567">
    <property type="entry name" value="RTL1-rel"/>
</dbReference>
<keyword evidence="1" id="KW-0862">Zinc</keyword>
<evidence type="ECO:0000313" key="5">
    <source>
        <dbReference type="Proteomes" id="UP000626092"/>
    </source>
</evidence>
<name>A0A834G605_RHOSS</name>
<evidence type="ECO:0000256" key="2">
    <source>
        <dbReference type="SAM" id="MobiDB-lite"/>
    </source>
</evidence>
<dbReference type="SMART" id="SM00343">
    <property type="entry name" value="ZnF_C2HC"/>
    <property type="match status" value="1"/>
</dbReference>
<sequence length="462" mass="52183">MLERAPGVHLGTMCRDLISFHCHQLAFEIMASESQDSNARLTRMEEMMARMVREIENLRNQQPPPVQNTPPNARLAEVVIDEGRVRNFQKMKPPTFEGGLNVPQAEEWLTEMEKVFRVTQCTEVEKTTLATYNLKGEAQRWWNLMVTTEPGMTWGRFKDIFKKKYIPKAIRDSKATEFQNLKQRGSMTVTGYDEQFTSLANYAEHLIPNEDSKARRFEDGLLPDYRKHIKPLNFETYPEVLNCALMLEGEDNNAKKYEESKKRWRSNKGAGEGSSSKKPYTEPSHKGRNNNKGGNNQNNNRDNNQGNNHQNNQVPTCDTCGKAHRGICWRTTNGCFGCGEMGHIKRDCPKMRSGANVVPLGNRGQGAGTERRHGKAFALVPRDPHNTEEVVAGKTLICSMPAFVLIDSGSTHSFISTQFSSKLAKAPEPLGFELLVSQPMSRVSVLSSISQMQRNVVSKEKE</sequence>
<dbReference type="SUPFAM" id="SSF57756">
    <property type="entry name" value="Retrovirus zinc finger-like domains"/>
    <property type="match status" value="1"/>
</dbReference>
<dbReference type="Gene3D" id="4.10.60.10">
    <property type="entry name" value="Zinc finger, CCHC-type"/>
    <property type="match status" value="1"/>
</dbReference>
<keyword evidence="1" id="KW-0479">Metal-binding</keyword>